<protein>
    <submittedName>
        <fullName evidence="4">NADP-dependent 3-hydroxy acid dehydrogenase YdfG</fullName>
    </submittedName>
</protein>
<dbReference type="EMBL" id="FNUJ01000001">
    <property type="protein sequence ID" value="SEF20615.1"/>
    <property type="molecule type" value="Genomic_DNA"/>
</dbReference>
<dbReference type="PANTHER" id="PTHR43976">
    <property type="entry name" value="SHORT CHAIN DEHYDROGENASE"/>
    <property type="match status" value="1"/>
</dbReference>
<dbReference type="Pfam" id="PF00106">
    <property type="entry name" value="adh_short"/>
    <property type="match status" value="1"/>
</dbReference>
<dbReference type="Proteomes" id="UP000198878">
    <property type="component" value="Unassembled WGS sequence"/>
</dbReference>
<dbReference type="InterPro" id="IPR036291">
    <property type="entry name" value="NAD(P)-bd_dom_sf"/>
</dbReference>
<dbReference type="OrthoDB" id="9792003at2"/>
<dbReference type="RefSeq" id="WP_086672007.1">
    <property type="nucleotide sequence ID" value="NZ_FNUJ01000001.1"/>
</dbReference>
<evidence type="ECO:0000256" key="1">
    <source>
        <dbReference type="ARBA" id="ARBA00006484"/>
    </source>
</evidence>
<keyword evidence="5" id="KW-1185">Reference proteome</keyword>
<dbReference type="InterPro" id="IPR002347">
    <property type="entry name" value="SDR_fam"/>
</dbReference>
<evidence type="ECO:0000256" key="2">
    <source>
        <dbReference type="ARBA" id="ARBA00023002"/>
    </source>
</evidence>
<dbReference type="PRINTS" id="PR00081">
    <property type="entry name" value="GDHRDH"/>
</dbReference>
<evidence type="ECO:0000313" key="4">
    <source>
        <dbReference type="EMBL" id="SEF20615.1"/>
    </source>
</evidence>
<dbReference type="SUPFAM" id="SSF51735">
    <property type="entry name" value="NAD(P)-binding Rossmann-fold domains"/>
    <property type="match status" value="1"/>
</dbReference>
<dbReference type="GO" id="GO:0016491">
    <property type="term" value="F:oxidoreductase activity"/>
    <property type="evidence" value="ECO:0007669"/>
    <property type="project" value="UniProtKB-KW"/>
</dbReference>
<dbReference type="STRING" id="218821.SAMN05421837_101441"/>
<dbReference type="InterPro" id="IPR051911">
    <property type="entry name" value="SDR_oxidoreductase"/>
</dbReference>
<dbReference type="NCBIfam" id="NF006114">
    <property type="entry name" value="PRK08263.1"/>
    <property type="match status" value="1"/>
</dbReference>
<dbReference type="PANTHER" id="PTHR43976:SF16">
    <property type="entry name" value="SHORT-CHAIN DEHYDROGENASE_REDUCTASE FAMILY PROTEIN"/>
    <property type="match status" value="1"/>
</dbReference>
<dbReference type="AlphaFoldDB" id="A0A1H5Q3K1"/>
<dbReference type="PRINTS" id="PR00080">
    <property type="entry name" value="SDRFAMILY"/>
</dbReference>
<sequence length="278" mass="29112">MSSARTWFITGASRGLGALWTEAVLERGDQVVATARDVAVLEPLADRHGGRLLPLALDVTDRAAVDAAVHAAEQRFGGVDVLVNNAGHMLVGAVEEVGAEQARAQMDVNYFGALWTTRAVLPGMRERRSGRILQVSSIGGLVAYPALGSYQATKWALEAMSQSLAAEVEAYGIHVTLIEPIMFPTGLAEASPQSRPNPAYAHAREALFAGSGRGFVPGDPAATSAALLAVADAPNPPLRVLFGTGGLDALRTEFAGRLSGLAEWDHLSRLAQGNPAGK</sequence>
<accession>A0A1H5Q3K1</accession>
<proteinExistence type="inferred from homology"/>
<reference evidence="5" key="1">
    <citation type="submission" date="2016-10" db="EMBL/GenBank/DDBJ databases">
        <authorList>
            <person name="Varghese N."/>
            <person name="Submissions S."/>
        </authorList>
    </citation>
    <scope>NUCLEOTIDE SEQUENCE [LARGE SCALE GENOMIC DNA]</scope>
    <source>
        <strain evidence="5">DSM 44654</strain>
    </source>
</reference>
<keyword evidence="2" id="KW-0560">Oxidoreductase</keyword>
<evidence type="ECO:0000313" key="5">
    <source>
        <dbReference type="Proteomes" id="UP000198878"/>
    </source>
</evidence>
<dbReference type="Gene3D" id="3.40.50.720">
    <property type="entry name" value="NAD(P)-binding Rossmann-like Domain"/>
    <property type="match status" value="1"/>
</dbReference>
<name>A0A1H5Q3K1_9PSEU</name>
<organism evidence="4 5">
    <name type="scientific">Amycolatopsis pretoriensis</name>
    <dbReference type="NCBI Taxonomy" id="218821"/>
    <lineage>
        <taxon>Bacteria</taxon>
        <taxon>Bacillati</taxon>
        <taxon>Actinomycetota</taxon>
        <taxon>Actinomycetes</taxon>
        <taxon>Pseudonocardiales</taxon>
        <taxon>Pseudonocardiaceae</taxon>
        <taxon>Amycolatopsis</taxon>
    </lineage>
</organism>
<evidence type="ECO:0000256" key="3">
    <source>
        <dbReference type="RuleBase" id="RU000363"/>
    </source>
</evidence>
<gene>
    <name evidence="4" type="ORF">SAMN05421837_101441</name>
</gene>
<comment type="similarity">
    <text evidence="1 3">Belongs to the short-chain dehydrogenases/reductases (SDR) family.</text>
</comment>
<dbReference type="CDD" id="cd05374">
    <property type="entry name" value="17beta-HSD-like_SDR_c"/>
    <property type="match status" value="1"/>
</dbReference>